<dbReference type="NCBIfam" id="TIGR02595">
    <property type="entry name" value="PEP_CTERM"/>
    <property type="match status" value="1"/>
</dbReference>
<evidence type="ECO:0000259" key="2">
    <source>
        <dbReference type="Pfam" id="PF07589"/>
    </source>
</evidence>
<dbReference type="Pfam" id="PF07589">
    <property type="entry name" value="PEP-CTERM"/>
    <property type="match status" value="1"/>
</dbReference>
<dbReference type="AlphaFoldDB" id="A0A1I0H1F1"/>
<dbReference type="InterPro" id="IPR013424">
    <property type="entry name" value="Ice-binding_C"/>
</dbReference>
<name>A0A1I0H1F1_9GAMM</name>
<accession>A0A1I0H1F1</accession>
<keyword evidence="4" id="KW-1185">Reference proteome</keyword>
<evidence type="ECO:0000313" key="3">
    <source>
        <dbReference type="EMBL" id="SET77514.1"/>
    </source>
</evidence>
<protein>
    <submittedName>
        <fullName evidence="3">PEP-CTERM protein-sorting domain-containing protein</fullName>
    </submittedName>
</protein>
<sequence length="189" mass="20527">MRVLNLMLGAALLSMTASMAHAVPFMSSLGDECVGCELSDQTVDTYIDPTGTPLDGAAWIQDFDSWWVDNAEYRIWEEDLNMTGTDAIITSLYVSYDDTLMIKSKGETVFNSEDYSIAAPWTQAINVLDLLGESFIVAGDGRLNFWVTNSENFATGVIWKGEASVPEPGTLALLGMGLLGLGAARLRRA</sequence>
<evidence type="ECO:0000256" key="1">
    <source>
        <dbReference type="SAM" id="SignalP"/>
    </source>
</evidence>
<dbReference type="RefSeq" id="WP_091854253.1">
    <property type="nucleotide sequence ID" value="NZ_FOHZ01000023.1"/>
</dbReference>
<reference evidence="4" key="1">
    <citation type="submission" date="2016-10" db="EMBL/GenBank/DDBJ databases">
        <authorList>
            <person name="Varghese N."/>
            <person name="Submissions S."/>
        </authorList>
    </citation>
    <scope>NUCLEOTIDE SEQUENCE [LARGE SCALE GENOMIC DNA]</scope>
    <source>
        <strain evidence="4">CGMCC 1.6489</strain>
    </source>
</reference>
<dbReference type="STRING" id="430453.SAMN04487962_12312"/>
<keyword evidence="1" id="KW-0732">Signal</keyword>
<evidence type="ECO:0000313" key="4">
    <source>
        <dbReference type="Proteomes" id="UP000198762"/>
    </source>
</evidence>
<dbReference type="Proteomes" id="UP000198762">
    <property type="component" value="Unassembled WGS sequence"/>
</dbReference>
<feature type="signal peptide" evidence="1">
    <location>
        <begin position="1"/>
        <end position="22"/>
    </location>
</feature>
<dbReference type="EMBL" id="FOHZ01000023">
    <property type="protein sequence ID" value="SET77514.1"/>
    <property type="molecule type" value="Genomic_DNA"/>
</dbReference>
<organism evidence="3 4">
    <name type="scientific">Marinobacter segnicrescens</name>
    <dbReference type="NCBI Taxonomy" id="430453"/>
    <lineage>
        <taxon>Bacteria</taxon>
        <taxon>Pseudomonadati</taxon>
        <taxon>Pseudomonadota</taxon>
        <taxon>Gammaproteobacteria</taxon>
        <taxon>Pseudomonadales</taxon>
        <taxon>Marinobacteraceae</taxon>
        <taxon>Marinobacter</taxon>
    </lineage>
</organism>
<gene>
    <name evidence="3" type="ORF">SAMN04487962_12312</name>
</gene>
<proteinExistence type="predicted"/>
<feature type="domain" description="Ice-binding protein C-terminal" evidence="2">
    <location>
        <begin position="164"/>
        <end position="188"/>
    </location>
</feature>
<feature type="chain" id="PRO_5011657896" evidence="1">
    <location>
        <begin position="23"/>
        <end position="189"/>
    </location>
</feature>